<dbReference type="InterPro" id="IPR002913">
    <property type="entry name" value="START_lipid-bd_dom"/>
</dbReference>
<feature type="domain" description="START" evidence="1">
    <location>
        <begin position="81"/>
        <end position="128"/>
    </location>
</feature>
<dbReference type="InterPro" id="IPR042160">
    <property type="entry name" value="HD-Zip_IV"/>
</dbReference>
<accession>A0AAD8J0P5</accession>
<dbReference type="Proteomes" id="UP001237642">
    <property type="component" value="Unassembled WGS sequence"/>
</dbReference>
<dbReference type="Pfam" id="PF01852">
    <property type="entry name" value="START"/>
    <property type="match status" value="1"/>
</dbReference>
<comment type="caution">
    <text evidence="2">The sequence shown here is derived from an EMBL/GenBank/DDBJ whole genome shotgun (WGS) entry which is preliminary data.</text>
</comment>
<proteinExistence type="predicted"/>
<dbReference type="InterPro" id="IPR033122">
    <property type="entry name" value="LETM1-like_RBD"/>
</dbReference>
<dbReference type="PROSITE" id="PS50848">
    <property type="entry name" value="START"/>
    <property type="match status" value="1"/>
</dbReference>
<dbReference type="Pfam" id="PF07766">
    <property type="entry name" value="LETM1_RBD"/>
    <property type="match status" value="1"/>
</dbReference>
<evidence type="ECO:0000259" key="1">
    <source>
        <dbReference type="PROSITE" id="PS50848"/>
    </source>
</evidence>
<protein>
    <recommendedName>
        <fullName evidence="1">START domain-containing protein</fullName>
    </recommendedName>
</protein>
<dbReference type="EMBL" id="JAUIZM010000003">
    <property type="protein sequence ID" value="KAK1394793.1"/>
    <property type="molecule type" value="Genomic_DNA"/>
</dbReference>
<sequence>MAKEVQNSRSGEAKKIAKDLDEFMNNVRKGTRVSSDEILGVAKLFNDELTLDDISSKWWLDIWLSLRLAELNYEEVILSISKVTWLEHMKVEDRPVHPIINQFVSSGVAFGAERWLAVLQRQCERLEMQLIWVLMR</sequence>
<evidence type="ECO:0000313" key="3">
    <source>
        <dbReference type="Proteomes" id="UP001237642"/>
    </source>
</evidence>
<keyword evidence="3" id="KW-1185">Reference proteome</keyword>
<name>A0AAD8J0P5_9APIA</name>
<dbReference type="GO" id="GO:0008289">
    <property type="term" value="F:lipid binding"/>
    <property type="evidence" value="ECO:0007669"/>
    <property type="project" value="InterPro"/>
</dbReference>
<dbReference type="GO" id="GO:0003677">
    <property type="term" value="F:DNA binding"/>
    <property type="evidence" value="ECO:0007669"/>
    <property type="project" value="UniProtKB-KW"/>
</dbReference>
<reference evidence="2" key="1">
    <citation type="submission" date="2023-02" db="EMBL/GenBank/DDBJ databases">
        <title>Genome of toxic invasive species Heracleum sosnowskyi carries increased number of genes despite the absence of recent whole-genome duplications.</title>
        <authorList>
            <person name="Schelkunov M."/>
            <person name="Shtratnikova V."/>
            <person name="Makarenko M."/>
            <person name="Klepikova A."/>
            <person name="Omelchenko D."/>
            <person name="Novikova G."/>
            <person name="Obukhova E."/>
            <person name="Bogdanov V."/>
            <person name="Penin A."/>
            <person name="Logacheva M."/>
        </authorList>
    </citation>
    <scope>NUCLEOTIDE SEQUENCE</scope>
    <source>
        <strain evidence="2">Hsosn_3</strain>
        <tissue evidence="2">Leaf</tissue>
    </source>
</reference>
<evidence type="ECO:0000313" key="2">
    <source>
        <dbReference type="EMBL" id="KAK1394793.1"/>
    </source>
</evidence>
<organism evidence="2 3">
    <name type="scientific">Heracleum sosnowskyi</name>
    <dbReference type="NCBI Taxonomy" id="360622"/>
    <lineage>
        <taxon>Eukaryota</taxon>
        <taxon>Viridiplantae</taxon>
        <taxon>Streptophyta</taxon>
        <taxon>Embryophyta</taxon>
        <taxon>Tracheophyta</taxon>
        <taxon>Spermatophyta</taxon>
        <taxon>Magnoliopsida</taxon>
        <taxon>eudicotyledons</taxon>
        <taxon>Gunneridae</taxon>
        <taxon>Pentapetalae</taxon>
        <taxon>asterids</taxon>
        <taxon>campanulids</taxon>
        <taxon>Apiales</taxon>
        <taxon>Apiaceae</taxon>
        <taxon>Apioideae</taxon>
        <taxon>apioid superclade</taxon>
        <taxon>Tordylieae</taxon>
        <taxon>Tordyliinae</taxon>
        <taxon>Heracleum</taxon>
    </lineage>
</organism>
<dbReference type="AlphaFoldDB" id="A0AAD8J0P5"/>
<reference evidence="2" key="2">
    <citation type="submission" date="2023-05" db="EMBL/GenBank/DDBJ databases">
        <authorList>
            <person name="Schelkunov M.I."/>
        </authorList>
    </citation>
    <scope>NUCLEOTIDE SEQUENCE</scope>
    <source>
        <strain evidence="2">Hsosn_3</strain>
        <tissue evidence="2">Leaf</tissue>
    </source>
</reference>
<dbReference type="PANTHER" id="PTHR45654">
    <property type="entry name" value="HOMEOBOX-LEUCINE ZIPPER PROTEIN MERISTEM L1"/>
    <property type="match status" value="1"/>
</dbReference>
<dbReference type="PANTHER" id="PTHR45654:SF11">
    <property type="entry name" value="HOMEOBOX-LEUCINE ZIPPER PROTEIN HDG5"/>
    <property type="match status" value="1"/>
</dbReference>
<gene>
    <name evidence="2" type="ORF">POM88_013849</name>
</gene>
<dbReference type="GO" id="GO:0043022">
    <property type="term" value="F:ribosome binding"/>
    <property type="evidence" value="ECO:0007669"/>
    <property type="project" value="InterPro"/>
</dbReference>